<dbReference type="AlphaFoldDB" id="A0A699KRZ3"/>
<accession>A0A699KRZ3</accession>
<protein>
    <submittedName>
        <fullName evidence="1">Uncharacterized protein</fullName>
    </submittedName>
</protein>
<reference evidence="1" key="1">
    <citation type="journal article" date="2019" name="Sci. Rep.">
        <title>Draft genome of Tanacetum cinerariifolium, the natural source of mosquito coil.</title>
        <authorList>
            <person name="Yamashiro T."/>
            <person name="Shiraishi A."/>
            <person name="Satake H."/>
            <person name="Nakayama K."/>
        </authorList>
    </citation>
    <scope>NUCLEOTIDE SEQUENCE</scope>
</reference>
<name>A0A699KRZ3_TANCI</name>
<feature type="non-terminal residue" evidence="1">
    <location>
        <position position="1"/>
    </location>
</feature>
<sequence length="123" mass="13465">WRRRWVVVWRWCRWWWRRRCGGVTVAAGRWTAAVLIVGVGFGGGSGIVSGDGGWCGFGGGETMVRRRVGGGGVWDRVDRLMRSLFGFAGKSPPKKFSDGGVVVAGGGCRIGRETEMSCVCLYY</sequence>
<comment type="caution">
    <text evidence="1">The sequence shown here is derived from an EMBL/GenBank/DDBJ whole genome shotgun (WGS) entry which is preliminary data.</text>
</comment>
<proteinExistence type="predicted"/>
<dbReference type="EMBL" id="BKCJ010547620">
    <property type="protein sequence ID" value="GFB07978.1"/>
    <property type="molecule type" value="Genomic_DNA"/>
</dbReference>
<evidence type="ECO:0000313" key="1">
    <source>
        <dbReference type="EMBL" id="GFB07978.1"/>
    </source>
</evidence>
<gene>
    <name evidence="1" type="ORF">Tci_679949</name>
</gene>
<organism evidence="1">
    <name type="scientific">Tanacetum cinerariifolium</name>
    <name type="common">Dalmatian daisy</name>
    <name type="synonym">Chrysanthemum cinerariifolium</name>
    <dbReference type="NCBI Taxonomy" id="118510"/>
    <lineage>
        <taxon>Eukaryota</taxon>
        <taxon>Viridiplantae</taxon>
        <taxon>Streptophyta</taxon>
        <taxon>Embryophyta</taxon>
        <taxon>Tracheophyta</taxon>
        <taxon>Spermatophyta</taxon>
        <taxon>Magnoliopsida</taxon>
        <taxon>eudicotyledons</taxon>
        <taxon>Gunneridae</taxon>
        <taxon>Pentapetalae</taxon>
        <taxon>asterids</taxon>
        <taxon>campanulids</taxon>
        <taxon>Asterales</taxon>
        <taxon>Asteraceae</taxon>
        <taxon>Asteroideae</taxon>
        <taxon>Anthemideae</taxon>
        <taxon>Anthemidinae</taxon>
        <taxon>Tanacetum</taxon>
    </lineage>
</organism>